<sequence>MSNKSCTVEFDGACKGNPGKGGAGAVIRNSRGDVVARVNKPLGFTTNNIAEYEGLILGIEKAIEMGYTQIHAMGDSQLVCKQVDGSWKVGSSNLFEPFRRVNDLIRGLDKFYISHVPREYNTEADEEANKAAAYG</sequence>
<proteinExistence type="predicted"/>
<evidence type="ECO:0000259" key="1">
    <source>
        <dbReference type="PROSITE" id="PS50879"/>
    </source>
</evidence>
<evidence type="ECO:0000313" key="3">
    <source>
        <dbReference type="Proteomes" id="UP000829196"/>
    </source>
</evidence>
<keyword evidence="3" id="KW-1185">Reference proteome</keyword>
<protein>
    <recommendedName>
        <fullName evidence="1">RNase H type-1 domain-containing protein</fullName>
    </recommendedName>
</protein>
<dbReference type="InterPro" id="IPR002156">
    <property type="entry name" value="RNaseH_domain"/>
</dbReference>
<accession>A0A8T3BQ98</accession>
<gene>
    <name evidence="2" type="ORF">KFK09_006056</name>
</gene>
<dbReference type="InterPro" id="IPR053151">
    <property type="entry name" value="RNase_H-like"/>
</dbReference>
<dbReference type="PROSITE" id="PS50879">
    <property type="entry name" value="RNASE_H_1"/>
    <property type="match status" value="1"/>
</dbReference>
<dbReference type="SMR" id="A0A8T3BQ98"/>
<dbReference type="Pfam" id="PF13456">
    <property type="entry name" value="RVT_3"/>
    <property type="match status" value="1"/>
</dbReference>
<dbReference type="PANTHER" id="PTHR47723:SF19">
    <property type="entry name" value="POLYNUCLEOTIDYL TRANSFERASE, RIBONUCLEASE H-LIKE SUPERFAMILY PROTEIN"/>
    <property type="match status" value="1"/>
</dbReference>
<dbReference type="Proteomes" id="UP000829196">
    <property type="component" value="Unassembled WGS sequence"/>
</dbReference>
<comment type="caution">
    <text evidence="2">The sequence shown here is derived from an EMBL/GenBank/DDBJ whole genome shotgun (WGS) entry which is preliminary data.</text>
</comment>
<feature type="domain" description="RNase H type-1" evidence="1">
    <location>
        <begin position="2"/>
        <end position="135"/>
    </location>
</feature>
<dbReference type="Gene3D" id="3.30.420.10">
    <property type="entry name" value="Ribonuclease H-like superfamily/Ribonuclease H"/>
    <property type="match status" value="1"/>
</dbReference>
<dbReference type="InterPro" id="IPR036397">
    <property type="entry name" value="RNaseH_sf"/>
</dbReference>
<dbReference type="FunFam" id="3.30.420.10:FF:000076">
    <property type="entry name" value="RBR-type E3 ubiquitin transferase"/>
    <property type="match status" value="1"/>
</dbReference>
<dbReference type="EMBL" id="JAGYWB010000006">
    <property type="protein sequence ID" value="KAI0518620.1"/>
    <property type="molecule type" value="Genomic_DNA"/>
</dbReference>
<dbReference type="AlphaFoldDB" id="A0A8T3BQ98"/>
<name>A0A8T3BQ98_DENNO</name>
<dbReference type="PANTHER" id="PTHR47723">
    <property type="entry name" value="OS05G0353850 PROTEIN"/>
    <property type="match status" value="1"/>
</dbReference>
<dbReference type="SUPFAM" id="SSF53098">
    <property type="entry name" value="Ribonuclease H-like"/>
    <property type="match status" value="1"/>
</dbReference>
<reference evidence="2" key="1">
    <citation type="journal article" date="2022" name="Front. Genet.">
        <title>Chromosome-Scale Assembly of the Dendrobium nobile Genome Provides Insights Into the Molecular Mechanism of the Biosynthesis of the Medicinal Active Ingredient of Dendrobium.</title>
        <authorList>
            <person name="Xu Q."/>
            <person name="Niu S.-C."/>
            <person name="Li K.-L."/>
            <person name="Zheng P.-J."/>
            <person name="Zhang X.-J."/>
            <person name="Jia Y."/>
            <person name="Liu Y."/>
            <person name="Niu Y.-X."/>
            <person name="Yu L.-H."/>
            <person name="Chen D.-F."/>
            <person name="Zhang G.-Q."/>
        </authorList>
    </citation>
    <scope>NUCLEOTIDE SEQUENCE</scope>
    <source>
        <tissue evidence="2">Leaf</tissue>
    </source>
</reference>
<dbReference type="GO" id="GO:0004523">
    <property type="term" value="F:RNA-DNA hybrid ribonuclease activity"/>
    <property type="evidence" value="ECO:0007669"/>
    <property type="project" value="InterPro"/>
</dbReference>
<dbReference type="InterPro" id="IPR012337">
    <property type="entry name" value="RNaseH-like_sf"/>
</dbReference>
<dbReference type="OrthoDB" id="2016287at2759"/>
<organism evidence="2 3">
    <name type="scientific">Dendrobium nobile</name>
    <name type="common">Orchid</name>
    <dbReference type="NCBI Taxonomy" id="94219"/>
    <lineage>
        <taxon>Eukaryota</taxon>
        <taxon>Viridiplantae</taxon>
        <taxon>Streptophyta</taxon>
        <taxon>Embryophyta</taxon>
        <taxon>Tracheophyta</taxon>
        <taxon>Spermatophyta</taxon>
        <taxon>Magnoliopsida</taxon>
        <taxon>Liliopsida</taxon>
        <taxon>Asparagales</taxon>
        <taxon>Orchidaceae</taxon>
        <taxon>Epidendroideae</taxon>
        <taxon>Malaxideae</taxon>
        <taxon>Dendrobiinae</taxon>
        <taxon>Dendrobium</taxon>
    </lineage>
</organism>
<dbReference type="GO" id="GO:0003676">
    <property type="term" value="F:nucleic acid binding"/>
    <property type="evidence" value="ECO:0007669"/>
    <property type="project" value="InterPro"/>
</dbReference>
<dbReference type="CDD" id="cd09279">
    <property type="entry name" value="RNase_HI_like"/>
    <property type="match status" value="1"/>
</dbReference>
<evidence type="ECO:0000313" key="2">
    <source>
        <dbReference type="EMBL" id="KAI0518620.1"/>
    </source>
</evidence>